<dbReference type="VEuPathDB" id="TriTrypDB:TM35_000121660"/>
<dbReference type="EMBL" id="NBCO01000012">
    <property type="protein sequence ID" value="ORC89391.1"/>
    <property type="molecule type" value="Genomic_DNA"/>
</dbReference>
<dbReference type="GeneID" id="39984921"/>
<organism evidence="4 5">
    <name type="scientific">Trypanosoma theileri</name>
    <dbReference type="NCBI Taxonomy" id="67003"/>
    <lineage>
        <taxon>Eukaryota</taxon>
        <taxon>Discoba</taxon>
        <taxon>Euglenozoa</taxon>
        <taxon>Kinetoplastea</taxon>
        <taxon>Metakinetoplastina</taxon>
        <taxon>Trypanosomatida</taxon>
        <taxon>Trypanosomatidae</taxon>
        <taxon>Trypanosoma</taxon>
    </lineage>
</organism>
<sequence>MSVKSKENILVEEEGEGGEQWVPVLQVFPKYTSMYEVVKSRDQYGTTLLHDLLQLQPQDAFVLMKPIPVSPITPVTPNTMIMPLKDHIFPFAMAWPFTITKGTTDVNGILAHGALLTLTDMFTSLHLMLALLPQFLGHVSVSIQCNTVQPMREGETIVAITHVDKIGKRLLFSSVEFLSATTSLTGLEEGERMDVIKTAIQNQKVCANAKHVKSILAPPPTASTGEKKE</sequence>
<dbReference type="Proteomes" id="UP000192257">
    <property type="component" value="Unassembled WGS sequence"/>
</dbReference>
<evidence type="ECO:0000259" key="3">
    <source>
        <dbReference type="Pfam" id="PF03061"/>
    </source>
</evidence>
<dbReference type="InterPro" id="IPR029069">
    <property type="entry name" value="HotDog_dom_sf"/>
</dbReference>
<dbReference type="RefSeq" id="XP_028883457.1">
    <property type="nucleotide sequence ID" value="XM_029025141.1"/>
</dbReference>
<gene>
    <name evidence="4" type="ORF">TM35_000121660</name>
</gene>
<protein>
    <submittedName>
        <fullName evidence="4">Thioesterase superfamily protein</fullName>
    </submittedName>
</protein>
<reference evidence="4 5" key="1">
    <citation type="submission" date="2017-03" db="EMBL/GenBank/DDBJ databases">
        <title>An alternative strategy for trypanosome survival in the mammalian bloodstream revealed through genome and transcriptome analysis of the ubiquitous bovine parasite Trypanosoma (Megatrypanum) theileri.</title>
        <authorList>
            <person name="Kelly S."/>
            <person name="Ivens A."/>
            <person name="Mott A."/>
            <person name="O'Neill E."/>
            <person name="Emms D."/>
            <person name="Macleod O."/>
            <person name="Voorheis P."/>
            <person name="Matthews J."/>
            <person name="Matthews K."/>
            <person name="Carrington M."/>
        </authorList>
    </citation>
    <scope>NUCLEOTIDE SEQUENCE [LARGE SCALE GENOMIC DNA]</scope>
    <source>
        <strain evidence="4">Edinburgh</strain>
    </source>
</reference>
<proteinExistence type="inferred from homology"/>
<evidence type="ECO:0000313" key="4">
    <source>
        <dbReference type="EMBL" id="ORC89391.1"/>
    </source>
</evidence>
<keyword evidence="5" id="KW-1185">Reference proteome</keyword>
<feature type="domain" description="Thioesterase" evidence="3">
    <location>
        <begin position="107"/>
        <end position="181"/>
    </location>
</feature>
<dbReference type="GO" id="GO:0047617">
    <property type="term" value="F:fatty acyl-CoA hydrolase activity"/>
    <property type="evidence" value="ECO:0007669"/>
    <property type="project" value="InterPro"/>
</dbReference>
<evidence type="ECO:0000313" key="5">
    <source>
        <dbReference type="Proteomes" id="UP000192257"/>
    </source>
</evidence>
<dbReference type="InterPro" id="IPR039298">
    <property type="entry name" value="ACOT13"/>
</dbReference>
<dbReference type="OrthoDB" id="277394at2759"/>
<evidence type="ECO:0000256" key="1">
    <source>
        <dbReference type="ARBA" id="ARBA00008324"/>
    </source>
</evidence>
<keyword evidence="2" id="KW-0378">Hydrolase</keyword>
<dbReference type="SUPFAM" id="SSF54637">
    <property type="entry name" value="Thioesterase/thiol ester dehydrase-isomerase"/>
    <property type="match status" value="1"/>
</dbReference>
<dbReference type="PANTHER" id="PTHR21660">
    <property type="entry name" value="THIOESTERASE SUPERFAMILY MEMBER-RELATED"/>
    <property type="match status" value="1"/>
</dbReference>
<accession>A0A1X0NXQ6</accession>
<dbReference type="PANTHER" id="PTHR21660:SF1">
    <property type="entry name" value="ACYL-COENZYME A THIOESTERASE 13"/>
    <property type="match status" value="1"/>
</dbReference>
<dbReference type="AlphaFoldDB" id="A0A1X0NXQ6"/>
<dbReference type="InterPro" id="IPR006683">
    <property type="entry name" value="Thioestr_dom"/>
</dbReference>
<evidence type="ECO:0000256" key="2">
    <source>
        <dbReference type="ARBA" id="ARBA00022801"/>
    </source>
</evidence>
<comment type="caution">
    <text evidence="4">The sequence shown here is derived from an EMBL/GenBank/DDBJ whole genome shotgun (WGS) entry which is preliminary data.</text>
</comment>
<dbReference type="Gene3D" id="3.10.129.10">
    <property type="entry name" value="Hotdog Thioesterase"/>
    <property type="match status" value="1"/>
</dbReference>
<comment type="similarity">
    <text evidence="1">Belongs to the thioesterase PaaI family.</text>
</comment>
<name>A0A1X0NXQ6_9TRYP</name>
<dbReference type="Pfam" id="PF03061">
    <property type="entry name" value="4HBT"/>
    <property type="match status" value="1"/>
</dbReference>